<gene>
    <name evidence="2" type="ORF">Vid5_gp42</name>
</gene>
<reference evidence="2 3" key="1">
    <citation type="submission" date="2018-02" db="EMBL/GenBank/DDBJ databases">
        <title>Complete genome sequence of Pantoea phage vB_PagS_Vid5.</title>
        <authorList>
            <person name="Truncaite L."/>
            <person name="Simoliunas E."/>
            <person name="Meskys R."/>
        </authorList>
    </citation>
    <scope>NUCLEOTIDE SEQUENCE [LARGE SCALE GENOMIC DNA]</scope>
</reference>
<dbReference type="EMBL" id="MG948468">
    <property type="protein sequence ID" value="AVJ51797.1"/>
    <property type="molecule type" value="Genomic_DNA"/>
</dbReference>
<dbReference type="Proteomes" id="UP000241629">
    <property type="component" value="Segment"/>
</dbReference>
<feature type="region of interest" description="Disordered" evidence="1">
    <location>
        <begin position="155"/>
        <end position="197"/>
    </location>
</feature>
<feature type="region of interest" description="Disordered" evidence="1">
    <location>
        <begin position="272"/>
        <end position="295"/>
    </location>
</feature>
<proteinExistence type="predicted"/>
<sequence length="295" mass="30971">MTAKKENKPATAKKEPQTVAGIPVATPEQQAAAEAAAQAAARKEQDKIDAQAQKLQTATTEVTTRYGDLQTEVNGTNTLIGGLTETSTLEDVQKAMLEGGESVKRAKLILKDIKKSAGKVKDDENLKQAVASSQTLVDNLETNVKGLKTKVEGAKAADKANKKALKEQEKADAKAKRDAEREANAMPEQNGVRRPKPDTLCGKAWELCDAISAKLGSPAPISYVIQAAEAAGLNEGNVRAEYARWKKFNGVEGRVSVPLPKEVAEAAASVAAAGKTVEAGQPVSDPVPAPAAPAE</sequence>
<accession>A0A2P1CKL8</accession>
<name>A0A2P1CKL8_9CAUD</name>
<protein>
    <submittedName>
        <fullName evidence="2">Transcriptional activator</fullName>
    </submittedName>
</protein>
<evidence type="ECO:0000256" key="1">
    <source>
        <dbReference type="SAM" id="MobiDB-lite"/>
    </source>
</evidence>
<evidence type="ECO:0000313" key="2">
    <source>
        <dbReference type="EMBL" id="AVJ51797.1"/>
    </source>
</evidence>
<evidence type="ECO:0000313" key="3">
    <source>
        <dbReference type="Proteomes" id="UP000241629"/>
    </source>
</evidence>
<feature type="compositionally biased region" description="Basic and acidic residues" evidence="1">
    <location>
        <begin position="1"/>
        <end position="16"/>
    </location>
</feature>
<dbReference type="OrthoDB" id="9542at10239"/>
<organism evidence="2 3">
    <name type="scientific">Pantoea phage vB_PagS_Vid5</name>
    <dbReference type="NCBI Taxonomy" id="2099652"/>
    <lineage>
        <taxon>Viruses</taxon>
        <taxon>Duplodnaviria</taxon>
        <taxon>Heunggongvirae</taxon>
        <taxon>Uroviricota</taxon>
        <taxon>Caudoviricetes</taxon>
        <taxon>Vidquintavirus</taxon>
        <taxon>Vidquintavirus Vid5</taxon>
    </lineage>
</organism>
<feature type="region of interest" description="Disordered" evidence="1">
    <location>
        <begin position="1"/>
        <end position="25"/>
    </location>
</feature>
<feature type="compositionally biased region" description="Basic and acidic residues" evidence="1">
    <location>
        <begin position="155"/>
        <end position="183"/>
    </location>
</feature>
<keyword evidence="3" id="KW-1185">Reference proteome</keyword>
<feature type="compositionally biased region" description="Pro residues" evidence="1">
    <location>
        <begin position="285"/>
        <end position="295"/>
    </location>
</feature>